<evidence type="ECO:0000256" key="1">
    <source>
        <dbReference type="SAM" id="MobiDB-lite"/>
    </source>
</evidence>
<dbReference type="Gramene" id="CDX80663">
    <property type="protein sequence ID" value="CDX80663"/>
    <property type="gene ID" value="GSBRNA2T00133812001"/>
</dbReference>
<dbReference type="EMBL" id="HG994371">
    <property type="protein sequence ID" value="CAF2012057.1"/>
    <property type="molecule type" value="Genomic_DNA"/>
</dbReference>
<feature type="compositionally biased region" description="Basic and acidic residues" evidence="1">
    <location>
        <begin position="104"/>
        <end position="116"/>
    </location>
</feature>
<evidence type="ECO:0000313" key="2">
    <source>
        <dbReference type="EMBL" id="CAF2012057.1"/>
    </source>
</evidence>
<accession>A0A816MQN6</accession>
<organism evidence="2">
    <name type="scientific">Brassica napus</name>
    <name type="common">Rape</name>
    <dbReference type="NCBI Taxonomy" id="3708"/>
    <lineage>
        <taxon>Eukaryota</taxon>
        <taxon>Viridiplantae</taxon>
        <taxon>Streptophyta</taxon>
        <taxon>Embryophyta</taxon>
        <taxon>Tracheophyta</taxon>
        <taxon>Spermatophyta</taxon>
        <taxon>Magnoliopsida</taxon>
        <taxon>eudicotyledons</taxon>
        <taxon>Gunneridae</taxon>
        <taxon>Pentapetalae</taxon>
        <taxon>rosids</taxon>
        <taxon>malvids</taxon>
        <taxon>Brassicales</taxon>
        <taxon>Brassicaceae</taxon>
        <taxon>Brassiceae</taxon>
        <taxon>Brassica</taxon>
    </lineage>
</organism>
<feature type="region of interest" description="Disordered" evidence="1">
    <location>
        <begin position="54"/>
        <end position="162"/>
    </location>
</feature>
<reference evidence="2" key="1">
    <citation type="submission" date="2021-01" db="EMBL/GenBank/DDBJ databases">
        <authorList>
            <consortium name="Genoscope - CEA"/>
            <person name="William W."/>
        </authorList>
    </citation>
    <scope>NUCLEOTIDE SEQUENCE</scope>
</reference>
<name>A0A816MQN6_BRANA</name>
<protein>
    <submittedName>
        <fullName evidence="2">(rape) hypothetical protein</fullName>
    </submittedName>
</protein>
<gene>
    <name evidence="2" type="ORF">DARMORV10_C07P40600.1</name>
</gene>
<dbReference type="AlphaFoldDB" id="A0A816MQN6"/>
<sequence>MYTILQAWSRSCEGQRSCLRLESAPKVSNVASEGRGRIFDFSRVQHDPLQDVVESSSRDTTIRRDHMAGKQTEKYRREELVETSGLLAPTKKRPAVMLHQSSNQHEKDPLALKRPVDGLVSSSTPLGGFALGYGDINSRDRSNRSKNSHRSNSTWSRKSQSK</sequence>
<proteinExistence type="predicted"/>
<dbReference type="Proteomes" id="UP001295469">
    <property type="component" value="Chromosome C07"/>
</dbReference>
<feature type="compositionally biased region" description="Basic and acidic residues" evidence="1">
    <location>
        <begin position="56"/>
        <end position="80"/>
    </location>
</feature>